<dbReference type="Gene3D" id="2.40.30.160">
    <property type="match status" value="1"/>
</dbReference>
<proteinExistence type="predicted"/>
<gene>
    <name evidence="1" type="primary">ygfZ</name>
    <name evidence="1" type="ORF">IMCC3135_11450</name>
</gene>
<dbReference type="InterPro" id="IPR017703">
    <property type="entry name" value="YgfZ/GCV_T_CS"/>
</dbReference>
<dbReference type="InterPro" id="IPR045179">
    <property type="entry name" value="YgfZ/GcvT"/>
</dbReference>
<dbReference type="Gene3D" id="3.30.70.1400">
    <property type="entry name" value="Aminomethyltransferase beta-barrel domains"/>
    <property type="match status" value="1"/>
</dbReference>
<dbReference type="Gene3D" id="3.30.70.1630">
    <property type="match status" value="1"/>
</dbReference>
<dbReference type="NCBIfam" id="TIGR03317">
    <property type="entry name" value="ygfZ_signature"/>
    <property type="match status" value="1"/>
</dbReference>
<dbReference type="Proteomes" id="UP000250079">
    <property type="component" value="Chromosome"/>
</dbReference>
<evidence type="ECO:0000313" key="2">
    <source>
        <dbReference type="Proteomes" id="UP000250079"/>
    </source>
</evidence>
<dbReference type="RefSeq" id="WP_088917692.1">
    <property type="nucleotide sequence ID" value="NZ_CP018632.1"/>
</dbReference>
<reference evidence="1 2" key="1">
    <citation type="submission" date="2016-12" db="EMBL/GenBank/DDBJ databases">
        <authorList>
            <person name="Song W.-J."/>
            <person name="Kurnit D.M."/>
        </authorList>
    </citation>
    <scope>NUCLEOTIDE SEQUENCE [LARGE SCALE GENOMIC DNA]</scope>
    <source>
        <strain evidence="1 2">IMCC3135</strain>
    </source>
</reference>
<dbReference type="OrthoDB" id="9796287at2"/>
<dbReference type="KEGG" id="gai:IMCC3135_11450"/>
<keyword evidence="2" id="KW-1185">Reference proteome</keyword>
<evidence type="ECO:0000313" key="1">
    <source>
        <dbReference type="EMBL" id="ASJ72380.1"/>
    </source>
</evidence>
<dbReference type="AlphaFoldDB" id="A0A2Z2NUE0"/>
<dbReference type="SUPFAM" id="SSF103025">
    <property type="entry name" value="Folate-binding domain"/>
    <property type="match status" value="1"/>
</dbReference>
<organism evidence="1 2">
    <name type="scientific">Granulosicoccus antarcticus IMCC3135</name>
    <dbReference type="NCBI Taxonomy" id="1192854"/>
    <lineage>
        <taxon>Bacteria</taxon>
        <taxon>Pseudomonadati</taxon>
        <taxon>Pseudomonadota</taxon>
        <taxon>Gammaproteobacteria</taxon>
        <taxon>Chromatiales</taxon>
        <taxon>Granulosicoccaceae</taxon>
        <taxon>Granulosicoccus</taxon>
    </lineage>
</organism>
<dbReference type="GO" id="GO:0016226">
    <property type="term" value="P:iron-sulfur cluster assembly"/>
    <property type="evidence" value="ECO:0007669"/>
    <property type="project" value="TreeGrafter"/>
</dbReference>
<dbReference type="PANTHER" id="PTHR22602">
    <property type="entry name" value="TRANSFERASE CAF17, MITOCHONDRIAL-RELATED"/>
    <property type="match status" value="1"/>
</dbReference>
<name>A0A2Z2NUE0_9GAMM</name>
<protein>
    <submittedName>
        <fullName evidence="1">tRNA-modifying protein YgfZ</fullName>
    </submittedName>
</protein>
<dbReference type="PANTHER" id="PTHR22602:SF0">
    <property type="entry name" value="TRANSFERASE CAF17, MITOCHONDRIAL-RELATED"/>
    <property type="match status" value="1"/>
</dbReference>
<accession>A0A2Z2NUE0</accession>
<sequence length="357" mass="37428">MSNQWAEALQANGLSDKVCDQAVTPVVANDLADKSQLVDLTSLSIIDFTGTDAAAFLQGQFCNDLTKVSVTRAQITGYCTPKGRLLALPVIVGIADGYRLLVPASIKDGFLKRLTMFIMRSKVVVTERTDWACLGLISDAAGHTGEAGQQLGALPPSAMDVATSEAQQLICWPSGSDSPSAVRYLVMASINDQIALCKNSGIALQASNAVWRLADIGAGMPSVTTATQESFVPQMMNLQLIDGLSFTKGCYPGQEIVARMQYLGKLKRHMRRFSVSPDASGKVAVPLAGASLQAGEDVDAGVVIDAVLAADGRAQLLAVIKVSAAATAFSIDGQPLQPLELPYELPSQQAEAATGAG</sequence>
<dbReference type="EMBL" id="CP018632">
    <property type="protein sequence ID" value="ASJ72380.1"/>
    <property type="molecule type" value="Genomic_DNA"/>
</dbReference>